<dbReference type="InterPro" id="IPR021059">
    <property type="entry name" value="DnaJ-related_N"/>
</dbReference>
<dbReference type="EMBL" id="CP154858">
    <property type="protein sequence ID" value="XDT73388.1"/>
    <property type="molecule type" value="Genomic_DNA"/>
</dbReference>
<keyword evidence="1" id="KW-0143">Chaperone</keyword>
<dbReference type="Gene3D" id="1.10.287.110">
    <property type="entry name" value="DnaJ domain"/>
    <property type="match status" value="1"/>
</dbReference>
<dbReference type="InterPro" id="IPR036869">
    <property type="entry name" value="J_dom_sf"/>
</dbReference>
<gene>
    <name evidence="4" type="ORF">AAIA72_05290</name>
</gene>
<evidence type="ECO:0000313" key="4">
    <source>
        <dbReference type="EMBL" id="XDT73388.1"/>
    </source>
</evidence>
<name>A0AB39UYZ5_9GAMM</name>
<feature type="compositionally biased region" description="Low complexity" evidence="2">
    <location>
        <begin position="1"/>
        <end position="13"/>
    </location>
</feature>
<dbReference type="PROSITE" id="PS50076">
    <property type="entry name" value="DNAJ_2"/>
    <property type="match status" value="1"/>
</dbReference>
<dbReference type="Pfam" id="PF00226">
    <property type="entry name" value="DnaJ"/>
    <property type="match status" value="1"/>
</dbReference>
<dbReference type="CDD" id="cd06257">
    <property type="entry name" value="DnaJ"/>
    <property type="match status" value="1"/>
</dbReference>
<feature type="domain" description="J" evidence="3">
    <location>
        <begin position="166"/>
        <end position="219"/>
    </location>
</feature>
<dbReference type="KEGG" id="tcd:AAIA72_05290"/>
<dbReference type="Pfam" id="PF12339">
    <property type="entry name" value="DNAJ_related"/>
    <property type="match status" value="1"/>
</dbReference>
<dbReference type="SMART" id="SM00271">
    <property type="entry name" value="DnaJ"/>
    <property type="match status" value="1"/>
</dbReference>
<evidence type="ECO:0000256" key="2">
    <source>
        <dbReference type="SAM" id="MobiDB-lite"/>
    </source>
</evidence>
<reference evidence="4" key="1">
    <citation type="submission" date="2024-05" db="EMBL/GenBank/DDBJ databases">
        <title>Genome sequencing of novel strain.</title>
        <authorList>
            <person name="Ganbat D."/>
            <person name="Ganbat S."/>
            <person name="Lee S.-J."/>
        </authorList>
    </citation>
    <scope>NUCLEOTIDE SEQUENCE</scope>
    <source>
        <strain evidence="4">SMD15-11</strain>
    </source>
</reference>
<accession>A0AB39UYZ5</accession>
<dbReference type="AlphaFoldDB" id="A0AB39UYZ5"/>
<proteinExistence type="predicted"/>
<protein>
    <submittedName>
        <fullName evidence="4">DNA-J related domain-containing protein</fullName>
    </submittedName>
</protein>
<organism evidence="4">
    <name type="scientific">Thermohahella caldifontis</name>
    <dbReference type="NCBI Taxonomy" id="3142973"/>
    <lineage>
        <taxon>Bacteria</taxon>
        <taxon>Pseudomonadati</taxon>
        <taxon>Pseudomonadota</taxon>
        <taxon>Gammaproteobacteria</taxon>
        <taxon>Oceanospirillales</taxon>
        <taxon>Hahellaceae</taxon>
        <taxon>Thermohahella</taxon>
    </lineage>
</organism>
<dbReference type="SUPFAM" id="SSF46565">
    <property type="entry name" value="Chaperone J-domain"/>
    <property type="match status" value="1"/>
</dbReference>
<dbReference type="InterPro" id="IPR001623">
    <property type="entry name" value="DnaJ_domain"/>
</dbReference>
<dbReference type="RefSeq" id="WP_369602382.1">
    <property type="nucleotide sequence ID" value="NZ_CP154858.1"/>
</dbReference>
<evidence type="ECO:0000256" key="1">
    <source>
        <dbReference type="ARBA" id="ARBA00023186"/>
    </source>
</evidence>
<sequence length="219" mass="25134">MSSSPGSSIHSPHQTTDSGDGSPFAWLCRSLRQALTELIRADAPPVREYDLIRTLSDEPWHLFRKNALGEPLSLFQTHFLLFHVLHQLRQEWATARKGWLIIDPLGIRLLPWSNVPPPEQTQVVARDPLADYYLNIEHLFNTSEADVKAMLDHFFRRLLHPEQREQALATLGLPPDCRDKALMQKRYRSLAMKHHPDRGGDASTFQAIQSAWTYLRSLP</sequence>
<feature type="region of interest" description="Disordered" evidence="2">
    <location>
        <begin position="1"/>
        <end position="21"/>
    </location>
</feature>
<evidence type="ECO:0000259" key="3">
    <source>
        <dbReference type="PROSITE" id="PS50076"/>
    </source>
</evidence>